<dbReference type="SUPFAM" id="SSF52949">
    <property type="entry name" value="Macro domain-like"/>
    <property type="match status" value="1"/>
</dbReference>
<evidence type="ECO:0000256" key="2">
    <source>
        <dbReference type="ARBA" id="ARBA00018852"/>
    </source>
</evidence>
<feature type="domain" description="Macro" evidence="9">
    <location>
        <begin position="83"/>
        <end position="272"/>
    </location>
</feature>
<dbReference type="PANTHER" id="PTHR11106:SF121">
    <property type="entry name" value="ADP-RIBOSE 1''-PHOSPHATE PHOSPHATASE"/>
    <property type="match status" value="1"/>
</dbReference>
<dbReference type="InterPro" id="IPR002589">
    <property type="entry name" value="Macro_dom"/>
</dbReference>
<evidence type="ECO:0000256" key="4">
    <source>
        <dbReference type="ARBA" id="ARBA00022801"/>
    </source>
</evidence>
<comment type="similarity">
    <text evidence="8">Belongs to the MacroD-type family. Zn-Macro subfamily.</text>
</comment>
<organism evidence="10 11">
    <name type="scientific">Adlercreutzia equolifaciens subsp. celatus</name>
    <dbReference type="NCBI Taxonomy" id="394340"/>
    <lineage>
        <taxon>Bacteria</taxon>
        <taxon>Bacillati</taxon>
        <taxon>Actinomycetota</taxon>
        <taxon>Coriobacteriia</taxon>
        <taxon>Eggerthellales</taxon>
        <taxon>Eggerthellaceae</taxon>
        <taxon>Adlercreutzia</taxon>
    </lineage>
</organism>
<dbReference type="InterPro" id="IPR043472">
    <property type="entry name" value="Macro_dom-like"/>
</dbReference>
<keyword evidence="4" id="KW-0378">Hydrolase</keyword>
<comment type="caution">
    <text evidence="10">The sequence shown here is derived from an EMBL/GenBank/DDBJ whole genome shotgun (WGS) entry which is preliminary data.</text>
</comment>
<dbReference type="Gene3D" id="3.40.220.10">
    <property type="entry name" value="Leucine Aminopeptidase, subunit E, domain 1"/>
    <property type="match status" value="1"/>
</dbReference>
<evidence type="ECO:0000256" key="7">
    <source>
        <dbReference type="ARBA" id="ARBA00048482"/>
    </source>
</evidence>
<dbReference type="Pfam" id="PF01661">
    <property type="entry name" value="Macro"/>
    <property type="match status" value="1"/>
</dbReference>
<keyword evidence="5" id="KW-0862">Zinc</keyword>
<dbReference type="SMART" id="SM00506">
    <property type="entry name" value="A1pp"/>
    <property type="match status" value="1"/>
</dbReference>
<reference evidence="10 11" key="1">
    <citation type="journal article" date="2018" name="Elife">
        <title>Discovery and characterization of a prevalent human gut bacterial enzyme sufficient for the inactivation of a family of plant toxins.</title>
        <authorList>
            <person name="Koppel N."/>
            <person name="Bisanz J.E."/>
            <person name="Pandelia M.E."/>
            <person name="Turnbaugh P.J."/>
            <person name="Balskus E.P."/>
        </authorList>
    </citation>
    <scope>NUCLEOTIDE SEQUENCE [LARGE SCALE GENOMIC DNA]</scope>
    <source>
        <strain evidence="10 11">OB21 GAM 11</strain>
    </source>
</reference>
<dbReference type="PANTHER" id="PTHR11106">
    <property type="entry name" value="GANGLIOSIDE INDUCED DIFFERENTIATION ASSOCIATED PROTEIN 2-RELATED"/>
    <property type="match status" value="1"/>
</dbReference>
<evidence type="ECO:0000256" key="5">
    <source>
        <dbReference type="ARBA" id="ARBA00022833"/>
    </source>
</evidence>
<evidence type="ECO:0000259" key="9">
    <source>
        <dbReference type="PROSITE" id="PS51154"/>
    </source>
</evidence>
<keyword evidence="3" id="KW-0479">Metal-binding</keyword>
<protein>
    <recommendedName>
        <fullName evidence="2">Protein-ADP-ribose hydrolase</fullName>
    </recommendedName>
</protein>
<name>A0A369P7G9_9ACTN</name>
<dbReference type="Proteomes" id="UP000253805">
    <property type="component" value="Unassembled WGS sequence"/>
</dbReference>
<dbReference type="AlphaFoldDB" id="A0A369P7G9"/>
<dbReference type="GO" id="GO:0046872">
    <property type="term" value="F:metal ion binding"/>
    <property type="evidence" value="ECO:0007669"/>
    <property type="project" value="UniProtKB-KW"/>
</dbReference>
<gene>
    <name evidence="10" type="ORF">C1850_00580</name>
</gene>
<evidence type="ECO:0000313" key="10">
    <source>
        <dbReference type="EMBL" id="RDC46976.1"/>
    </source>
</evidence>
<evidence type="ECO:0000256" key="3">
    <source>
        <dbReference type="ARBA" id="ARBA00022723"/>
    </source>
</evidence>
<evidence type="ECO:0000256" key="8">
    <source>
        <dbReference type="ARBA" id="ARBA00093459"/>
    </source>
</evidence>
<comment type="catalytic activity">
    <reaction evidence="7">
        <text>4-O-(ADP-D-ribosyl)-L-aspartyl-[protein] + H2O = L-aspartyl-[protein] + ADP-D-ribose + H(+)</text>
        <dbReference type="Rhea" id="RHEA:54428"/>
        <dbReference type="Rhea" id="RHEA-COMP:9867"/>
        <dbReference type="Rhea" id="RHEA-COMP:13832"/>
        <dbReference type="ChEBI" id="CHEBI:15377"/>
        <dbReference type="ChEBI" id="CHEBI:15378"/>
        <dbReference type="ChEBI" id="CHEBI:29961"/>
        <dbReference type="ChEBI" id="CHEBI:57967"/>
        <dbReference type="ChEBI" id="CHEBI:138102"/>
    </reaction>
    <physiologicalReaction direction="left-to-right" evidence="7">
        <dbReference type="Rhea" id="RHEA:54429"/>
    </physiologicalReaction>
</comment>
<evidence type="ECO:0000256" key="6">
    <source>
        <dbReference type="ARBA" id="ARBA00023295"/>
    </source>
</evidence>
<keyword evidence="6" id="KW-0326">Glycosidase</keyword>
<dbReference type="EMBL" id="PPUT01000001">
    <property type="protein sequence ID" value="RDC46976.1"/>
    <property type="molecule type" value="Genomic_DNA"/>
</dbReference>
<accession>A0A369P7G9</accession>
<sequence length="272" mass="29069">MDRKLLQYLVEYLVEEGKAHGCALPPAAADAAQGGLASASTEALWLAFRSLVNVRPPWPAPGEFLATQDELLQGLIAEAGVATLADTTPSPTDPRLRLWRGDITTLAADAIVNAANSGMTGCWAPLHYCIDNAIHTFAGVQLRAACANLMAAQGHPEPTSQAKVTDGYNLPARYVIHTVGPIANGRPTDTHRRQLAECYRACLDATAKAGLSSIAFCCISTGVFGFPQEEAASIAVATVRRWLNEHPDVPMTVVFNVFSETDESLYRPLLGL</sequence>
<dbReference type="GO" id="GO:0016798">
    <property type="term" value="F:hydrolase activity, acting on glycosyl bonds"/>
    <property type="evidence" value="ECO:0007669"/>
    <property type="project" value="UniProtKB-KW"/>
</dbReference>
<proteinExistence type="inferred from homology"/>
<comment type="cofactor">
    <cofactor evidence="1">
        <name>Zn(2+)</name>
        <dbReference type="ChEBI" id="CHEBI:29105"/>
    </cofactor>
</comment>
<evidence type="ECO:0000256" key="1">
    <source>
        <dbReference type="ARBA" id="ARBA00001947"/>
    </source>
</evidence>
<dbReference type="CDD" id="cd02908">
    <property type="entry name" value="Macro_OAADPr_deacetylase"/>
    <property type="match status" value="1"/>
</dbReference>
<dbReference type="NCBIfam" id="NF003163">
    <property type="entry name" value="PRK04143.1"/>
    <property type="match status" value="1"/>
</dbReference>
<dbReference type="RefSeq" id="WP_114538682.1">
    <property type="nucleotide sequence ID" value="NZ_PPUT01000001.1"/>
</dbReference>
<dbReference type="PROSITE" id="PS51154">
    <property type="entry name" value="MACRO"/>
    <property type="match status" value="1"/>
</dbReference>
<evidence type="ECO:0000313" key="11">
    <source>
        <dbReference type="Proteomes" id="UP000253805"/>
    </source>
</evidence>